<gene>
    <name evidence="1" type="ORF">HMPREF3180_00095</name>
</gene>
<dbReference type="OrthoDB" id="80797at2"/>
<evidence type="ECO:0000313" key="2">
    <source>
        <dbReference type="Proteomes" id="UP000070483"/>
    </source>
</evidence>
<dbReference type="EMBL" id="LSDD01000004">
    <property type="protein sequence ID" value="KXB70301.1"/>
    <property type="molecule type" value="Genomic_DNA"/>
</dbReference>
<dbReference type="RefSeq" id="WP_060917198.1">
    <property type="nucleotide sequence ID" value="NZ_KQ959999.1"/>
</dbReference>
<keyword evidence="2" id="KW-1185">Reference proteome</keyword>
<sequence>MFDIVFKKFKEELEKDYPDYAFYITDDLEAEDFVINSVICEINGITVKNAKEYSAMLNFYIIKPKVQDDLGNFILQALDIQKKIQNLDENRRIFFSEKMSLQFGELKSVEAKETLRICLITGTFDTSFPIKYAIDNMKEYSPAKNIYLSKRSDE</sequence>
<accession>A0A134ARH7</accession>
<proteinExistence type="predicted"/>
<reference evidence="2" key="1">
    <citation type="submission" date="2016-01" db="EMBL/GenBank/DDBJ databases">
        <authorList>
            <person name="Mitreva M."/>
            <person name="Pepin K.H."/>
            <person name="Mihindukulasuriya K.A."/>
            <person name="Fulton R."/>
            <person name="Fronick C."/>
            <person name="O'Laughlin M."/>
            <person name="Miner T."/>
            <person name="Herter B."/>
            <person name="Rosa B.A."/>
            <person name="Cordes M."/>
            <person name="Tomlinson C."/>
            <person name="Wollam A."/>
            <person name="Palsikar V.B."/>
            <person name="Mardis E.R."/>
            <person name="Wilson R.K."/>
        </authorList>
    </citation>
    <scope>NUCLEOTIDE SEQUENCE [LARGE SCALE GENOMIC DNA]</scope>
    <source>
        <strain evidence="2">KA00185</strain>
    </source>
</reference>
<dbReference type="Proteomes" id="UP000070483">
    <property type="component" value="Unassembled WGS sequence"/>
</dbReference>
<protein>
    <submittedName>
        <fullName evidence="1">Uncharacterized protein</fullName>
    </submittedName>
</protein>
<dbReference type="STRING" id="157687.HMPREF3180_00095"/>
<dbReference type="PATRIC" id="fig|157687.3.peg.96"/>
<evidence type="ECO:0000313" key="1">
    <source>
        <dbReference type="EMBL" id="KXB70301.1"/>
    </source>
</evidence>
<dbReference type="AlphaFoldDB" id="A0A134ARH7"/>
<organism evidence="1 2">
    <name type="scientific">Leptotrichia wadei</name>
    <dbReference type="NCBI Taxonomy" id="157687"/>
    <lineage>
        <taxon>Bacteria</taxon>
        <taxon>Fusobacteriati</taxon>
        <taxon>Fusobacteriota</taxon>
        <taxon>Fusobacteriia</taxon>
        <taxon>Fusobacteriales</taxon>
        <taxon>Leptotrichiaceae</taxon>
        <taxon>Leptotrichia</taxon>
    </lineage>
</organism>
<name>A0A134ARH7_9FUSO</name>
<comment type="caution">
    <text evidence="1">The sequence shown here is derived from an EMBL/GenBank/DDBJ whole genome shotgun (WGS) entry which is preliminary data.</text>
</comment>